<dbReference type="EMBL" id="CP119311">
    <property type="protein sequence ID" value="WEK36840.1"/>
    <property type="molecule type" value="Genomic_DNA"/>
</dbReference>
<name>A0AAJ5WYU5_9BACT</name>
<protein>
    <submittedName>
        <fullName evidence="2">Alpha/beta fold hydrolase</fullName>
    </submittedName>
</protein>
<sequence>MQQLLLLHGAIGAKDQLAPLASALSTDFTIHTLNFSGHGGRPFGEKPFSMALFGEDVRAYIREQGLGSVAIFGYSMGGYVGMYLARHYPGLVSRLVTLGTKFEWTEAIAARQQRLFDAAAIREKAPGMATQLQQLHAPQDWVQVLQQTAGMLTAMGQLNPISATDYPLIQTPALLMQGDRDKMVPLEETIAVYKSLPAAECCILPATPHPLEQADISLIAGLIRGFLCKASPVG</sequence>
<accession>A0AAJ5WYU5</accession>
<gene>
    <name evidence="2" type="ORF">P0Y53_04935</name>
</gene>
<keyword evidence="2" id="KW-0378">Hydrolase</keyword>
<dbReference type="Pfam" id="PF00561">
    <property type="entry name" value="Abhydrolase_1"/>
    <property type="match status" value="1"/>
</dbReference>
<dbReference type="SUPFAM" id="SSF53474">
    <property type="entry name" value="alpha/beta-Hydrolases"/>
    <property type="match status" value="1"/>
</dbReference>
<dbReference type="PANTHER" id="PTHR43798">
    <property type="entry name" value="MONOACYLGLYCEROL LIPASE"/>
    <property type="match status" value="1"/>
</dbReference>
<feature type="domain" description="AB hydrolase-1" evidence="1">
    <location>
        <begin position="4"/>
        <end position="209"/>
    </location>
</feature>
<dbReference type="Gene3D" id="3.40.50.1820">
    <property type="entry name" value="alpha/beta hydrolase"/>
    <property type="match status" value="1"/>
</dbReference>
<organism evidence="2 3">
    <name type="scientific">Candidatus Pseudobacter hemicellulosilyticus</name>
    <dbReference type="NCBI Taxonomy" id="3121375"/>
    <lineage>
        <taxon>Bacteria</taxon>
        <taxon>Pseudomonadati</taxon>
        <taxon>Bacteroidota</taxon>
        <taxon>Chitinophagia</taxon>
        <taxon>Chitinophagales</taxon>
        <taxon>Chitinophagaceae</taxon>
        <taxon>Pseudobacter</taxon>
    </lineage>
</organism>
<dbReference type="InterPro" id="IPR000073">
    <property type="entry name" value="AB_hydrolase_1"/>
</dbReference>
<dbReference type="AlphaFoldDB" id="A0AAJ5WYU5"/>
<evidence type="ECO:0000259" key="1">
    <source>
        <dbReference type="Pfam" id="PF00561"/>
    </source>
</evidence>
<dbReference type="InterPro" id="IPR050266">
    <property type="entry name" value="AB_hydrolase_sf"/>
</dbReference>
<proteinExistence type="predicted"/>
<dbReference type="GO" id="GO:0016020">
    <property type="term" value="C:membrane"/>
    <property type="evidence" value="ECO:0007669"/>
    <property type="project" value="TreeGrafter"/>
</dbReference>
<dbReference type="InterPro" id="IPR029058">
    <property type="entry name" value="AB_hydrolase_fold"/>
</dbReference>
<dbReference type="GO" id="GO:0016787">
    <property type="term" value="F:hydrolase activity"/>
    <property type="evidence" value="ECO:0007669"/>
    <property type="project" value="UniProtKB-KW"/>
</dbReference>
<dbReference type="PANTHER" id="PTHR43798:SF33">
    <property type="entry name" value="HYDROLASE, PUTATIVE (AFU_ORTHOLOGUE AFUA_2G14860)-RELATED"/>
    <property type="match status" value="1"/>
</dbReference>
<evidence type="ECO:0000313" key="3">
    <source>
        <dbReference type="Proteomes" id="UP001220610"/>
    </source>
</evidence>
<dbReference type="Proteomes" id="UP001220610">
    <property type="component" value="Chromosome"/>
</dbReference>
<evidence type="ECO:0000313" key="2">
    <source>
        <dbReference type="EMBL" id="WEK36840.1"/>
    </source>
</evidence>
<reference evidence="2" key="1">
    <citation type="submission" date="2023-03" db="EMBL/GenBank/DDBJ databases">
        <title>Andean soil-derived lignocellulolytic bacterial consortium as a source of novel taxa and putative plastic-active enzymes.</title>
        <authorList>
            <person name="Diaz-Garcia L."/>
            <person name="Chuvochina M."/>
            <person name="Feuerriegel G."/>
            <person name="Bunk B."/>
            <person name="Sproer C."/>
            <person name="Streit W.R."/>
            <person name="Rodriguez L.M."/>
            <person name="Overmann J."/>
            <person name="Jimenez D.J."/>
        </authorList>
    </citation>
    <scope>NUCLEOTIDE SEQUENCE</scope>
    <source>
        <strain evidence="2">MAG 7</strain>
    </source>
</reference>